<dbReference type="EMBL" id="BAAAEW010000047">
    <property type="protein sequence ID" value="GAA0767620.1"/>
    <property type="molecule type" value="Genomic_DNA"/>
</dbReference>
<evidence type="ECO:0000256" key="1">
    <source>
        <dbReference type="SAM" id="Phobius"/>
    </source>
</evidence>
<evidence type="ECO:0000313" key="3">
    <source>
        <dbReference type="Proteomes" id="UP001500279"/>
    </source>
</evidence>
<reference evidence="2 3" key="1">
    <citation type="journal article" date="2019" name="Int. J. Syst. Evol. Microbiol.">
        <title>The Global Catalogue of Microorganisms (GCM) 10K type strain sequencing project: providing services to taxonomists for standard genome sequencing and annotation.</title>
        <authorList>
            <consortium name="The Broad Institute Genomics Platform"/>
            <consortium name="The Broad Institute Genome Sequencing Center for Infectious Disease"/>
            <person name="Wu L."/>
            <person name="Ma J."/>
        </authorList>
    </citation>
    <scope>NUCLEOTIDE SEQUENCE [LARGE SCALE GENOMIC DNA]</scope>
    <source>
        <strain evidence="2 3">JCM 15503</strain>
    </source>
</reference>
<evidence type="ECO:0000313" key="2">
    <source>
        <dbReference type="EMBL" id="GAA0767620.1"/>
    </source>
</evidence>
<feature type="transmembrane region" description="Helical" evidence="1">
    <location>
        <begin position="50"/>
        <end position="73"/>
    </location>
</feature>
<name>A0ABN1KI70_9BURK</name>
<dbReference type="Proteomes" id="UP001500279">
    <property type="component" value="Unassembled WGS sequence"/>
</dbReference>
<comment type="caution">
    <text evidence="2">The sequence shown here is derived from an EMBL/GenBank/DDBJ whole genome shotgun (WGS) entry which is preliminary data.</text>
</comment>
<keyword evidence="1" id="KW-0472">Membrane</keyword>
<keyword evidence="1" id="KW-1133">Transmembrane helix</keyword>
<accession>A0ABN1KI70</accession>
<dbReference type="Pfam" id="PF11174">
    <property type="entry name" value="DUF2970"/>
    <property type="match status" value="1"/>
</dbReference>
<gene>
    <name evidence="2" type="ORF">GCM10009107_56700</name>
</gene>
<organism evidence="2 3">
    <name type="scientific">Ideonella azotifigens</name>
    <dbReference type="NCBI Taxonomy" id="513160"/>
    <lineage>
        <taxon>Bacteria</taxon>
        <taxon>Pseudomonadati</taxon>
        <taxon>Pseudomonadota</taxon>
        <taxon>Betaproteobacteria</taxon>
        <taxon>Burkholderiales</taxon>
        <taxon>Sphaerotilaceae</taxon>
        <taxon>Ideonella</taxon>
    </lineage>
</organism>
<keyword evidence="1" id="KW-0812">Transmembrane</keyword>
<sequence>MTDKPAAEPSLLARKGSFLGTLKAVAWSFFGVRRGTDYERDLGQLNPLHLVVAAVIGAALFVLALVLLANWVVGSGAAASA</sequence>
<keyword evidence="3" id="KW-1185">Reference proteome</keyword>
<dbReference type="InterPro" id="IPR021344">
    <property type="entry name" value="DUF2970"/>
</dbReference>
<dbReference type="RefSeq" id="WP_141288517.1">
    <property type="nucleotide sequence ID" value="NZ_BAAAEW010000047.1"/>
</dbReference>
<proteinExistence type="predicted"/>
<protein>
    <submittedName>
        <fullName evidence="2">DUF2970 domain-containing protein</fullName>
    </submittedName>
</protein>